<dbReference type="InterPro" id="IPR007481">
    <property type="entry name" value="SspB"/>
</dbReference>
<dbReference type="Pfam" id="PF04386">
    <property type="entry name" value="SspB"/>
    <property type="match status" value="1"/>
</dbReference>
<evidence type="ECO:0000313" key="2">
    <source>
        <dbReference type="EMBL" id="NIA68569.1"/>
    </source>
</evidence>
<dbReference type="Gene3D" id="2.30.30.220">
    <property type="entry name" value="SspB-like"/>
    <property type="match status" value="1"/>
</dbReference>
<reference evidence="2" key="1">
    <citation type="submission" date="2020-03" db="EMBL/GenBank/DDBJ databases">
        <title>Genome of Pelagibius litoralis DSM 21314T.</title>
        <authorList>
            <person name="Wang G."/>
        </authorList>
    </citation>
    <scope>NUCLEOTIDE SEQUENCE</scope>
    <source>
        <strain evidence="2">DSM 21314</strain>
    </source>
</reference>
<accession>A0A967EVW8</accession>
<organism evidence="2 3">
    <name type="scientific">Pelagibius litoralis</name>
    <dbReference type="NCBI Taxonomy" id="374515"/>
    <lineage>
        <taxon>Bacteria</taxon>
        <taxon>Pseudomonadati</taxon>
        <taxon>Pseudomonadota</taxon>
        <taxon>Alphaproteobacteria</taxon>
        <taxon>Rhodospirillales</taxon>
        <taxon>Rhodovibrionaceae</taxon>
        <taxon>Pelagibius</taxon>
    </lineage>
</organism>
<evidence type="ECO:0000313" key="3">
    <source>
        <dbReference type="Proteomes" id="UP000761264"/>
    </source>
</evidence>
<evidence type="ECO:0000256" key="1">
    <source>
        <dbReference type="SAM" id="MobiDB-lite"/>
    </source>
</evidence>
<protein>
    <recommendedName>
        <fullName evidence="4">Stringent starvation protein B</fullName>
    </recommendedName>
</protein>
<dbReference type="Proteomes" id="UP000761264">
    <property type="component" value="Unassembled WGS sequence"/>
</dbReference>
<dbReference type="SUPFAM" id="SSF101738">
    <property type="entry name" value="SspB-like"/>
    <property type="match status" value="1"/>
</dbReference>
<evidence type="ECO:0008006" key="4">
    <source>
        <dbReference type="Google" id="ProtNLM"/>
    </source>
</evidence>
<feature type="compositionally biased region" description="Basic and acidic residues" evidence="1">
    <location>
        <begin position="164"/>
        <end position="175"/>
    </location>
</feature>
<gene>
    <name evidence="2" type="ORF">HBA54_08195</name>
</gene>
<feature type="region of interest" description="Disordered" evidence="1">
    <location>
        <begin position="120"/>
        <end position="186"/>
    </location>
</feature>
<dbReference type="InterPro" id="IPR036760">
    <property type="entry name" value="SspB-like_sf"/>
</dbReference>
<dbReference type="EMBL" id="JAAQPH010000005">
    <property type="protein sequence ID" value="NIA68569.1"/>
    <property type="molecule type" value="Genomic_DNA"/>
</dbReference>
<sequence length="186" mass="20386">MAKEELRYDRMVEDALRSVVRRALVYVSEQGLPGNHHFYITFRTEHAGVDIPKALKERYPGEMTIVLQHQFWGLEISEKQFAVTLSFADVPHRLVVPFDSVTAFADPSVRFGLQFDVESLDGSKSPSETGDPAALPEGAQAGLAEPPRLAGNTESGTPPSPSEDGEKSDAAESAEKVVTLDAFRKK</sequence>
<proteinExistence type="predicted"/>
<dbReference type="AlphaFoldDB" id="A0A967EVW8"/>
<name>A0A967EVW8_9PROT</name>
<comment type="caution">
    <text evidence="2">The sequence shown here is derived from an EMBL/GenBank/DDBJ whole genome shotgun (WGS) entry which is preliminary data.</text>
</comment>
<keyword evidence="3" id="KW-1185">Reference proteome</keyword>